<feature type="region of interest" description="Lon-protease-like" evidence="11">
    <location>
        <begin position="355"/>
        <end position="468"/>
    </location>
</feature>
<dbReference type="Gene3D" id="3.30.230.10">
    <property type="match status" value="1"/>
</dbReference>
<dbReference type="FunFam" id="3.40.50.300:FF:000050">
    <property type="entry name" value="DNA repair protein RadA"/>
    <property type="match status" value="1"/>
</dbReference>
<evidence type="ECO:0000256" key="13">
    <source>
        <dbReference type="RuleBase" id="RU003555"/>
    </source>
</evidence>
<dbReference type="InterPro" id="IPR020588">
    <property type="entry name" value="RecA_ATP-bd"/>
</dbReference>
<dbReference type="InterPro" id="IPR003593">
    <property type="entry name" value="AAA+_ATPase"/>
</dbReference>
<keyword evidence="4 13" id="KW-0863">Zinc-finger</keyword>
<comment type="function">
    <text evidence="11">Plays a role in repairing double-strand DNA breaks, probably involving stabilizing or processing branched DNA or blocked replication forks.</text>
</comment>
<evidence type="ECO:0000256" key="6">
    <source>
        <dbReference type="ARBA" id="ARBA00022833"/>
    </source>
</evidence>
<evidence type="ECO:0000256" key="9">
    <source>
        <dbReference type="ARBA" id="ARBA00023125"/>
    </source>
</evidence>
<keyword evidence="6 13" id="KW-0862">Zinc</keyword>
<accession>A0A0N0E8I8</accession>
<dbReference type="CDD" id="cd01121">
    <property type="entry name" value="RadA_SMS_N"/>
    <property type="match status" value="1"/>
</dbReference>
<dbReference type="GO" id="GO:0000725">
    <property type="term" value="P:recombinational repair"/>
    <property type="evidence" value="ECO:0007669"/>
    <property type="project" value="UniProtKB-UniRule"/>
</dbReference>
<dbReference type="SUPFAM" id="SSF54211">
    <property type="entry name" value="Ribosomal protein S5 domain 2-like"/>
    <property type="match status" value="1"/>
</dbReference>
<dbReference type="Pfam" id="PF13481">
    <property type="entry name" value="AAA_25"/>
    <property type="match status" value="1"/>
</dbReference>
<keyword evidence="16" id="KW-1185">Reference proteome</keyword>
<name>A0A0N0E8I8_9HYPH</name>
<dbReference type="RefSeq" id="WP_053998023.1">
    <property type="nucleotide sequence ID" value="NZ_JXMU01000003.1"/>
</dbReference>
<dbReference type="InterPro" id="IPR027417">
    <property type="entry name" value="P-loop_NTPase"/>
</dbReference>
<feature type="short sequence motif" description="RadA KNRFG motif" evidence="11">
    <location>
        <begin position="256"/>
        <end position="260"/>
    </location>
</feature>
<dbReference type="PRINTS" id="PR01874">
    <property type="entry name" value="DNAREPAIRADA"/>
</dbReference>
<dbReference type="Gene3D" id="3.40.50.300">
    <property type="entry name" value="P-loop containing nucleotide triphosphate hydrolases"/>
    <property type="match status" value="1"/>
</dbReference>
<evidence type="ECO:0000256" key="3">
    <source>
        <dbReference type="ARBA" id="ARBA00022763"/>
    </source>
</evidence>
<evidence type="ECO:0000256" key="7">
    <source>
        <dbReference type="ARBA" id="ARBA00022840"/>
    </source>
</evidence>
<comment type="caution">
    <text evidence="15">The sequence shown here is derived from an EMBL/GenBank/DDBJ whole genome shotgun (WGS) entry which is preliminary data.</text>
</comment>
<keyword evidence="5" id="KW-0378">Hydrolase</keyword>
<evidence type="ECO:0000256" key="11">
    <source>
        <dbReference type="HAMAP-Rule" id="MF_01498"/>
    </source>
</evidence>
<keyword evidence="10 11" id="KW-0234">DNA repair</keyword>
<evidence type="ECO:0000256" key="10">
    <source>
        <dbReference type="ARBA" id="ARBA00023204"/>
    </source>
</evidence>
<feature type="domain" description="RecA family profile 1" evidence="14">
    <location>
        <begin position="68"/>
        <end position="219"/>
    </location>
</feature>
<dbReference type="InterPro" id="IPR020568">
    <property type="entry name" value="Ribosomal_Su5_D2-typ_SF"/>
</dbReference>
<organism evidence="15 16">
    <name type="scientific">Ahrensia marina</name>
    <dbReference type="NCBI Taxonomy" id="1514904"/>
    <lineage>
        <taxon>Bacteria</taxon>
        <taxon>Pseudomonadati</taxon>
        <taxon>Pseudomonadota</taxon>
        <taxon>Alphaproteobacteria</taxon>
        <taxon>Hyphomicrobiales</taxon>
        <taxon>Ahrensiaceae</taxon>
        <taxon>Ahrensia</taxon>
    </lineage>
</organism>
<protein>
    <recommendedName>
        <fullName evidence="11 12">DNA repair protein RadA</fullName>
    </recommendedName>
</protein>
<dbReference type="PATRIC" id="fig|1514904.3.peg.2489"/>
<dbReference type="SMART" id="SM00382">
    <property type="entry name" value="AAA"/>
    <property type="match status" value="1"/>
</dbReference>
<dbReference type="PANTHER" id="PTHR32472">
    <property type="entry name" value="DNA REPAIR PROTEIN RADA"/>
    <property type="match status" value="1"/>
</dbReference>
<dbReference type="GO" id="GO:0140664">
    <property type="term" value="F:ATP-dependent DNA damage sensor activity"/>
    <property type="evidence" value="ECO:0007669"/>
    <property type="project" value="InterPro"/>
</dbReference>
<evidence type="ECO:0000256" key="5">
    <source>
        <dbReference type="ARBA" id="ARBA00022801"/>
    </source>
</evidence>
<dbReference type="Proteomes" id="UP000038011">
    <property type="component" value="Unassembled WGS sequence"/>
</dbReference>
<dbReference type="EMBL" id="JXMU01000003">
    <property type="protein sequence ID" value="KPB02395.1"/>
    <property type="molecule type" value="Genomic_DNA"/>
</dbReference>
<evidence type="ECO:0000256" key="2">
    <source>
        <dbReference type="ARBA" id="ARBA00022741"/>
    </source>
</evidence>
<dbReference type="GO" id="GO:0008270">
    <property type="term" value="F:zinc ion binding"/>
    <property type="evidence" value="ECO:0007669"/>
    <property type="project" value="UniProtKB-KW"/>
</dbReference>
<keyword evidence="3 11" id="KW-0227">DNA damage</keyword>
<reference evidence="15 16" key="1">
    <citation type="submission" date="2015-01" db="EMBL/GenBank/DDBJ databases">
        <title>Ahrensia donghaiensis sp. nov., a novel dimethylsulphoniopropionate-cleavage bacterium isolated from seawater and emended descriptions of the genus Ahrensia and Ahrensia kielensis.</title>
        <authorList>
            <person name="Liu J."/>
        </authorList>
    </citation>
    <scope>NUCLEOTIDE SEQUENCE [LARGE SCALE GENOMIC DNA]</scope>
    <source>
        <strain evidence="15 16">LZD062</strain>
    </source>
</reference>
<comment type="domain">
    <text evidence="11">The middle region has homology to RecA with ATPase motifs including the RadA KNRFG motif, while the C-terminus is homologous to Lon protease.</text>
</comment>
<keyword evidence="9 11" id="KW-0238">DNA-binding</keyword>
<dbReference type="InterPro" id="IPR014721">
    <property type="entry name" value="Ribsml_uS5_D2-typ_fold_subgr"/>
</dbReference>
<keyword evidence="8 11" id="KW-0346">Stress response</keyword>
<dbReference type="PANTHER" id="PTHR32472:SF10">
    <property type="entry name" value="DNA REPAIR PROTEIN RADA-LIKE PROTEIN"/>
    <property type="match status" value="1"/>
</dbReference>
<dbReference type="NCBIfam" id="TIGR00416">
    <property type="entry name" value="sms"/>
    <property type="match status" value="1"/>
</dbReference>
<dbReference type="PROSITE" id="PS50162">
    <property type="entry name" value="RECA_2"/>
    <property type="match status" value="1"/>
</dbReference>
<dbReference type="GO" id="GO:0005829">
    <property type="term" value="C:cytosol"/>
    <property type="evidence" value="ECO:0007669"/>
    <property type="project" value="TreeGrafter"/>
</dbReference>
<sequence length="468" mass="49483">MAKKSKTAFVCQNCGTVHTQWQGKCDGCGEWNTIVEDNPLAGIGGGPGRAPQKGRVVPLTSLDGEIEEAPRIVSRVAELDRVTGGGFVRGSAVLLGGEPGIGKSTLLMQAAAALSRAGHNIVYVSGEEAVAQVRLRAKRLKANETQVQLAAETNVEDILTTLGNMEKRPDLVIIDSIQTMWTDSADSAPGTVTQVRQSAQALIRYAKSTGATVVMVGHVTKEGNIAGPRVVEHMVDAVIQFEGDGSHQYRILRALKNRFGPTDEIGVFEMMQSGLRQVANPSELFLGERADNAPGAAVFGGMEGTRPLLVEIQALVAPTSLGTPRRAVVGWDSSRLSMIIAVLQAHCGVNLGQHDVYLNVAGGYRISEPAADLAVACALISSLAGLALPTDCVYFGEISLSGSIRPVPHAGQRIKEAEKLGFKSAVLPKGSSDVPKRNDESIFAAEKLVDLVVKIAGGKTLSYESDEK</sequence>
<evidence type="ECO:0000256" key="12">
    <source>
        <dbReference type="NCBIfam" id="TIGR00416"/>
    </source>
</evidence>
<dbReference type="AlphaFoldDB" id="A0A0N0E8I8"/>
<evidence type="ECO:0000259" key="14">
    <source>
        <dbReference type="PROSITE" id="PS50162"/>
    </source>
</evidence>
<comment type="similarity">
    <text evidence="11 13">Belongs to the RecA family. RadA subfamily.</text>
</comment>
<proteinExistence type="inferred from homology"/>
<evidence type="ECO:0000256" key="4">
    <source>
        <dbReference type="ARBA" id="ARBA00022771"/>
    </source>
</evidence>
<dbReference type="Pfam" id="PF13541">
    <property type="entry name" value="ChlI"/>
    <property type="match status" value="1"/>
</dbReference>
<gene>
    <name evidence="11" type="primary">radA</name>
    <name evidence="15" type="ORF">SU32_03880</name>
</gene>
<dbReference type="GO" id="GO:0016787">
    <property type="term" value="F:hydrolase activity"/>
    <property type="evidence" value="ECO:0007669"/>
    <property type="project" value="UniProtKB-KW"/>
</dbReference>
<dbReference type="STRING" id="1514904.SU32_03880"/>
<keyword evidence="1 11" id="KW-0479">Metal-binding</keyword>
<feature type="binding site" evidence="11">
    <location>
        <begin position="97"/>
        <end position="104"/>
    </location>
    <ligand>
        <name>ATP</name>
        <dbReference type="ChEBI" id="CHEBI:30616"/>
    </ligand>
</feature>
<evidence type="ECO:0000313" key="15">
    <source>
        <dbReference type="EMBL" id="KPB02395.1"/>
    </source>
</evidence>
<evidence type="ECO:0000313" key="16">
    <source>
        <dbReference type="Proteomes" id="UP000038011"/>
    </source>
</evidence>
<comment type="function">
    <text evidence="13">DNA-dependent ATPase involved in processing of recombination intermediates, plays a role in repairing DNA breaks. Stimulates the branch migration of RecA-mediated strand transfer reactions, allowing the 3' invading strand to extend heteroduplex DNA faster. Binds ssDNA in the presence of ADP but not other nucleotides, has ATPase activity that is stimulated by ssDNA and various branched DNA structures, but inhibited by SSB. Does not have RecA's homology-searching function.</text>
</comment>
<dbReference type="OrthoDB" id="9803906at2"/>
<dbReference type="GO" id="GO:0005524">
    <property type="term" value="F:ATP binding"/>
    <property type="evidence" value="ECO:0007669"/>
    <property type="project" value="UniProtKB-UniRule"/>
</dbReference>
<dbReference type="Pfam" id="PF18073">
    <property type="entry name" value="Zn_ribbon_LapB"/>
    <property type="match status" value="1"/>
</dbReference>
<dbReference type="InterPro" id="IPR041166">
    <property type="entry name" value="Rubredoxin_2"/>
</dbReference>
<dbReference type="SUPFAM" id="SSF52540">
    <property type="entry name" value="P-loop containing nucleoside triphosphate hydrolases"/>
    <property type="match status" value="1"/>
</dbReference>
<dbReference type="InterPro" id="IPR004504">
    <property type="entry name" value="DNA_repair_RadA"/>
</dbReference>
<evidence type="ECO:0000256" key="1">
    <source>
        <dbReference type="ARBA" id="ARBA00022723"/>
    </source>
</evidence>
<evidence type="ECO:0000256" key="8">
    <source>
        <dbReference type="ARBA" id="ARBA00023016"/>
    </source>
</evidence>
<keyword evidence="7 11" id="KW-0067">ATP-binding</keyword>
<dbReference type="GO" id="GO:0003684">
    <property type="term" value="F:damaged DNA binding"/>
    <property type="evidence" value="ECO:0007669"/>
    <property type="project" value="InterPro"/>
</dbReference>
<keyword evidence="2 11" id="KW-0547">Nucleotide-binding</keyword>
<dbReference type="HAMAP" id="MF_01498">
    <property type="entry name" value="RadA_bact"/>
    <property type="match status" value="1"/>
</dbReference>